<proteinExistence type="predicted"/>
<comment type="caution">
    <text evidence="3">The sequence shown here is derived from an EMBL/GenBank/DDBJ whole genome shotgun (WGS) entry which is preliminary data.</text>
</comment>
<reference evidence="3 4" key="1">
    <citation type="submission" date="2018-01" db="EMBL/GenBank/DDBJ databases">
        <title>Novel co-symbiosis in the lucinid bivalve Phacoides pectinatus.</title>
        <authorList>
            <person name="Lim S.J."/>
            <person name="Davis B.G."/>
            <person name="Gill D.E."/>
            <person name="Engel A.S."/>
            <person name="Anderson L.C."/>
            <person name="Campbell B.J."/>
        </authorList>
    </citation>
    <scope>NUCLEOTIDE SEQUENCE [LARGE SCALE GENOMIC DNA]</scope>
    <source>
        <strain evidence="3">N3_P5</strain>
    </source>
</reference>
<feature type="active site" description="Proton acceptor" evidence="1">
    <location>
        <position position="30"/>
    </location>
</feature>
<evidence type="ECO:0000259" key="2">
    <source>
        <dbReference type="PROSITE" id="PS51707"/>
    </source>
</evidence>
<accession>A0A657Q3B2</accession>
<protein>
    <submittedName>
        <fullName evidence="3">Adenylate cyclase</fullName>
    </submittedName>
</protein>
<dbReference type="PANTHER" id="PTHR40114:SF1">
    <property type="entry name" value="SLR0698 PROTEIN"/>
    <property type="match status" value="1"/>
</dbReference>
<gene>
    <name evidence="3" type="ORF">C3L24_02340</name>
</gene>
<dbReference type="PANTHER" id="PTHR40114">
    <property type="entry name" value="SLR0698 PROTEIN"/>
    <property type="match status" value="1"/>
</dbReference>
<organism evidence="3 4">
    <name type="scientific">Candidatus Sedimenticola endophacoides</name>
    <dbReference type="NCBI Taxonomy" id="2548426"/>
    <lineage>
        <taxon>Bacteria</taxon>
        <taxon>Pseudomonadati</taxon>
        <taxon>Pseudomonadota</taxon>
        <taxon>Gammaproteobacteria</taxon>
        <taxon>Chromatiales</taxon>
        <taxon>Sedimenticolaceae</taxon>
        <taxon>Sedimenticola</taxon>
    </lineage>
</organism>
<dbReference type="SMART" id="SM01118">
    <property type="entry name" value="CYTH"/>
    <property type="match status" value="1"/>
</dbReference>
<evidence type="ECO:0000313" key="4">
    <source>
        <dbReference type="Proteomes" id="UP000250928"/>
    </source>
</evidence>
<dbReference type="PROSITE" id="PS51707">
    <property type="entry name" value="CYTH"/>
    <property type="match status" value="1"/>
</dbReference>
<dbReference type="InterPro" id="IPR023577">
    <property type="entry name" value="CYTH_domain"/>
</dbReference>
<dbReference type="Proteomes" id="UP000250928">
    <property type="component" value="Unassembled WGS sequence"/>
</dbReference>
<sequence>MAQEIERKFLVKNDKWMNDVLSSSVIRQGYLASQKNATVRVRIAGEAAFITVKGATRGIARAEFEYPIPTTEAWEMLSQVAEQPFIDKTRYRVRCAGHVWDLDVFAGANQGLVVAEVELVSESEAFQLPEWAGDEVSDDPRYFNANLVTHPYRDW</sequence>
<dbReference type="InterPro" id="IPR012042">
    <property type="entry name" value="NeuTTM/CthTTM-like"/>
</dbReference>
<dbReference type="EMBL" id="PQCO01000105">
    <property type="protein sequence ID" value="PUE04896.1"/>
    <property type="molecule type" value="Genomic_DNA"/>
</dbReference>
<dbReference type="PIRSF" id="PIRSF016487">
    <property type="entry name" value="CYTH_UCP016487"/>
    <property type="match status" value="1"/>
</dbReference>
<evidence type="ECO:0000256" key="1">
    <source>
        <dbReference type="PIRSR" id="PIRSR016487-1"/>
    </source>
</evidence>
<evidence type="ECO:0000313" key="3">
    <source>
        <dbReference type="EMBL" id="PUE04896.1"/>
    </source>
</evidence>
<name>A0A657Q3B2_9GAMM</name>
<dbReference type="SUPFAM" id="SSF55154">
    <property type="entry name" value="CYTH-like phosphatases"/>
    <property type="match status" value="1"/>
</dbReference>
<dbReference type="Pfam" id="PF01928">
    <property type="entry name" value="CYTH"/>
    <property type="match status" value="1"/>
</dbReference>
<dbReference type="CDD" id="cd07891">
    <property type="entry name" value="CYTH-like_CthTTM-like_1"/>
    <property type="match status" value="1"/>
</dbReference>
<dbReference type="InterPro" id="IPR033469">
    <property type="entry name" value="CYTH-like_dom_sf"/>
</dbReference>
<feature type="domain" description="CYTH" evidence="2">
    <location>
        <begin position="2"/>
        <end position="149"/>
    </location>
</feature>
<dbReference type="Gene3D" id="2.40.320.10">
    <property type="entry name" value="Hypothetical Protein Pfu-838710-001"/>
    <property type="match status" value="1"/>
</dbReference>
<dbReference type="AlphaFoldDB" id="A0A657Q3B2"/>